<dbReference type="RefSeq" id="WP_073043052.1">
    <property type="nucleotide sequence ID" value="NZ_FQUO01000007.1"/>
</dbReference>
<protein>
    <submittedName>
        <fullName evidence="2">Amino acid transporter</fullName>
    </submittedName>
</protein>
<keyword evidence="1" id="KW-1133">Transmembrane helix</keyword>
<dbReference type="AlphaFoldDB" id="A0A1M5BAU7"/>
<feature type="transmembrane region" description="Helical" evidence="1">
    <location>
        <begin position="294"/>
        <end position="312"/>
    </location>
</feature>
<sequence>MNFRKVNNITGWVVFFIASLVYILTAEARGSFWDTGEFIASAYKLQLPHPPGAPLFVLIGRLFIVLFGNDPMTAAKAVNVMSALASSFTILFLFWTITHFARKLVVGNSNEPDTAQTWTIVAAGTVGALAYTFSDSFWFSAVEGEVYALSSFFTALVFWAMLKWERADDLATSALERARADRWIIFIFFMMGLSIGVHLLNLLTIPAIVMIYYYKRYNYTRKGAIWAFIIGCLITGVVQVAAIQYSIKWAGKFDIWFVNGFNLPFFSGFIFFFVLLGVLIWLGMRYAAKNGYGFLRLGLWCFAFLMLGYSTYVTTMERSAANPGIDMNNVDNPMSLVYYLGREQYGSQPLLYGPHFQAEYVDENGDGYIDFKEGEMKYTKGKDKYLEIGKDSEPKYRGEDQQLFVRVWDRSNDQGHADFYADWLNLGRTQDPQTGQTKYAAPTYGDNINWFVTYQMGFMYWRYFMWNFAGKQNDVQGFGNKRDGNWISGLSFIDNPRLGDQDRLPESLKDNKAKNKLYMIPFLLGVLGAIYHFLRDRKDWIVSFLLFFFTGLAIVLYLNQPGNQPRERDYAFVGSFYAYAIWIGLAVVALVDLARRTLKDELYRNVLMGGAAVTFLVTILSGVYGNGILIPAVLSAVLFVVLTGALGTLVRAVSKNATNLRLATITAFAVCMLAPALMAQQEWNDHDRSPKTLAPDMARNYLQSLAPNAVIFTFGDNDTYPLWYAQEVEGVRPDLRIINTSLLGIDWYINQLRYKVNESAPIDVIWTPEQIEGHKREYLRYQAAGNKENFYDLLDVMKNVLGQGDNVQSFPVKRFIVPVNEAAVRKNGVINAGDSTFAQMAFELPETKNDLMRNDLIVLNVIASNAAKGWERPIYFTNPYGELGFGQYLRKEGLSYRLVPVANKFPQQNWVVDKALRENRMGGTAIRDNNMPVMYKAVLNEFRTGGAEKTGVYFDEENRRHLLSIRATYGEAAGNLADAGQKAEAQQVLQKAEQMINTANLPYAMTSRYNQHNQTAMIYMEAAYKAGNTQLAQSLKTAINKDLQDQKAYYNYLKSEREELFRSMEQEALINDLMIQVFETVVKSYEQKTPVVEQPAGGPAAK</sequence>
<evidence type="ECO:0000313" key="2">
    <source>
        <dbReference type="EMBL" id="SHF39560.1"/>
    </source>
</evidence>
<keyword evidence="1" id="KW-0812">Transmembrane</keyword>
<reference evidence="2 3" key="1">
    <citation type="submission" date="2016-11" db="EMBL/GenBank/DDBJ databases">
        <authorList>
            <person name="Jaros S."/>
            <person name="Januszkiewicz K."/>
            <person name="Wedrychowicz H."/>
        </authorList>
    </citation>
    <scope>NUCLEOTIDE SEQUENCE [LARGE SCALE GENOMIC DNA]</scope>
    <source>
        <strain evidence="2 3">DSM 26897</strain>
    </source>
</reference>
<dbReference type="STRING" id="1302690.BUE76_17105"/>
<feature type="transmembrane region" description="Helical" evidence="1">
    <location>
        <begin position="570"/>
        <end position="594"/>
    </location>
</feature>
<feature type="transmembrane region" description="Helical" evidence="1">
    <location>
        <begin position="184"/>
        <end position="213"/>
    </location>
</feature>
<feature type="transmembrane region" description="Helical" evidence="1">
    <location>
        <begin position="630"/>
        <end position="650"/>
    </location>
</feature>
<evidence type="ECO:0000256" key="1">
    <source>
        <dbReference type="SAM" id="Phobius"/>
    </source>
</evidence>
<dbReference type="Proteomes" id="UP000184368">
    <property type="component" value="Unassembled WGS sequence"/>
</dbReference>
<feature type="transmembrane region" description="Helical" evidence="1">
    <location>
        <begin position="265"/>
        <end position="282"/>
    </location>
</feature>
<gene>
    <name evidence="2" type="ORF">SAMN05444008_107229</name>
</gene>
<dbReference type="InterPro" id="IPR052724">
    <property type="entry name" value="GT117_domain-containing"/>
</dbReference>
<keyword evidence="3" id="KW-1185">Reference proteome</keyword>
<dbReference type="PANTHER" id="PTHR16214">
    <property type="entry name" value="TRANSMEMBRANE PROTEIN 260"/>
    <property type="match status" value="1"/>
</dbReference>
<dbReference type="OrthoDB" id="9807602at2"/>
<dbReference type="PANTHER" id="PTHR16214:SF3">
    <property type="entry name" value="TRANSMEMBRANE PROTEIN 260"/>
    <property type="match status" value="1"/>
</dbReference>
<feature type="transmembrane region" description="Helical" evidence="1">
    <location>
        <begin position="606"/>
        <end position="624"/>
    </location>
</feature>
<feature type="transmembrane region" description="Helical" evidence="1">
    <location>
        <begin position="117"/>
        <end position="134"/>
    </location>
</feature>
<proteinExistence type="predicted"/>
<feature type="transmembrane region" description="Helical" evidence="1">
    <location>
        <begin position="52"/>
        <end position="68"/>
    </location>
</feature>
<organism evidence="2 3">
    <name type="scientific">Cnuella takakiae</name>
    <dbReference type="NCBI Taxonomy" id="1302690"/>
    <lineage>
        <taxon>Bacteria</taxon>
        <taxon>Pseudomonadati</taxon>
        <taxon>Bacteroidota</taxon>
        <taxon>Chitinophagia</taxon>
        <taxon>Chitinophagales</taxon>
        <taxon>Chitinophagaceae</taxon>
        <taxon>Cnuella</taxon>
    </lineage>
</organism>
<feature type="transmembrane region" description="Helical" evidence="1">
    <location>
        <begin position="517"/>
        <end position="534"/>
    </location>
</feature>
<evidence type="ECO:0000313" key="3">
    <source>
        <dbReference type="Proteomes" id="UP000184368"/>
    </source>
</evidence>
<feature type="transmembrane region" description="Helical" evidence="1">
    <location>
        <begin position="80"/>
        <end position="97"/>
    </location>
</feature>
<accession>A0A1M5BAU7</accession>
<keyword evidence="1" id="KW-0472">Membrane</keyword>
<dbReference type="InterPro" id="IPR021280">
    <property type="entry name" value="TMEM260-like"/>
</dbReference>
<dbReference type="EMBL" id="FQUO01000007">
    <property type="protein sequence ID" value="SHF39560.1"/>
    <property type="molecule type" value="Genomic_DNA"/>
</dbReference>
<feature type="transmembrane region" description="Helical" evidence="1">
    <location>
        <begin position="541"/>
        <end position="558"/>
    </location>
</feature>
<feature type="transmembrane region" description="Helical" evidence="1">
    <location>
        <begin position="662"/>
        <end position="679"/>
    </location>
</feature>
<feature type="transmembrane region" description="Helical" evidence="1">
    <location>
        <begin position="225"/>
        <end position="245"/>
    </location>
</feature>
<name>A0A1M5BAU7_9BACT</name>
<feature type="transmembrane region" description="Helical" evidence="1">
    <location>
        <begin position="146"/>
        <end position="164"/>
    </location>
</feature>
<dbReference type="Pfam" id="PF11028">
    <property type="entry name" value="TMEM260-like"/>
    <property type="match status" value="1"/>
</dbReference>